<name>D8UAE4_VOLCA</name>
<reference evidence="1 2" key="1">
    <citation type="journal article" date="2010" name="Science">
        <title>Genomic analysis of organismal complexity in the multicellular green alga Volvox carteri.</title>
        <authorList>
            <person name="Prochnik S.E."/>
            <person name="Umen J."/>
            <person name="Nedelcu A.M."/>
            <person name="Hallmann A."/>
            <person name="Miller S.M."/>
            <person name="Nishii I."/>
            <person name="Ferris P."/>
            <person name="Kuo A."/>
            <person name="Mitros T."/>
            <person name="Fritz-Laylin L.K."/>
            <person name="Hellsten U."/>
            <person name="Chapman J."/>
            <person name="Simakov O."/>
            <person name="Rensing S.A."/>
            <person name="Terry A."/>
            <person name="Pangilinan J."/>
            <person name="Kapitonov V."/>
            <person name="Jurka J."/>
            <person name="Salamov A."/>
            <person name="Shapiro H."/>
            <person name="Schmutz J."/>
            <person name="Grimwood J."/>
            <person name="Lindquist E."/>
            <person name="Lucas S."/>
            <person name="Grigoriev I.V."/>
            <person name="Schmitt R."/>
            <person name="Kirk D."/>
            <person name="Rokhsar D.S."/>
        </authorList>
    </citation>
    <scope>NUCLEOTIDE SEQUENCE [LARGE SCALE GENOMIC DNA]</scope>
    <source>
        <strain evidence="2">f. Nagariensis / Eve</strain>
    </source>
</reference>
<protein>
    <submittedName>
        <fullName evidence="1">Uncharacterized protein</fullName>
    </submittedName>
</protein>
<dbReference type="InParanoid" id="D8UAE4"/>
<evidence type="ECO:0000313" key="1">
    <source>
        <dbReference type="EMBL" id="EFJ43253.1"/>
    </source>
</evidence>
<dbReference type="KEGG" id="vcn:VOLCADRAFT_96552"/>
<dbReference type="EMBL" id="GL378374">
    <property type="protein sequence ID" value="EFJ43253.1"/>
    <property type="molecule type" value="Genomic_DNA"/>
</dbReference>
<sequence length="113" mass="13038">MQSGGCNLLYMENTLENLVHHVRRCKPGDKLLIDGWHHRHHQQNEPSCSHGFILIRRKGNPQYDLPHAYSVSRRNERRAVRAGQIFWVDGPNKRVRAKVPARPVFIPSGCHSV</sequence>
<dbReference type="RefSeq" id="XP_002955613.1">
    <property type="nucleotide sequence ID" value="XM_002955567.1"/>
</dbReference>
<dbReference type="GeneID" id="9626461"/>
<gene>
    <name evidence="1" type="ORF">VOLCADRAFT_96552</name>
</gene>
<dbReference type="Proteomes" id="UP000001058">
    <property type="component" value="Unassembled WGS sequence"/>
</dbReference>
<accession>D8UAE4</accession>
<evidence type="ECO:0000313" key="2">
    <source>
        <dbReference type="Proteomes" id="UP000001058"/>
    </source>
</evidence>
<organism evidence="2">
    <name type="scientific">Volvox carteri f. nagariensis</name>
    <dbReference type="NCBI Taxonomy" id="3068"/>
    <lineage>
        <taxon>Eukaryota</taxon>
        <taxon>Viridiplantae</taxon>
        <taxon>Chlorophyta</taxon>
        <taxon>core chlorophytes</taxon>
        <taxon>Chlorophyceae</taxon>
        <taxon>CS clade</taxon>
        <taxon>Chlamydomonadales</taxon>
        <taxon>Volvocaceae</taxon>
        <taxon>Volvox</taxon>
    </lineage>
</organism>
<dbReference type="AlphaFoldDB" id="D8UAE4"/>
<keyword evidence="2" id="KW-1185">Reference proteome</keyword>
<proteinExistence type="predicted"/>